<dbReference type="PANTHER" id="PTHR13260:SF0">
    <property type="entry name" value="ANAPHASE-PROMOTING COMPLEX SUBUNIT 4"/>
    <property type="match status" value="1"/>
</dbReference>
<dbReference type="InterPro" id="IPR024789">
    <property type="entry name" value="APC4"/>
</dbReference>
<protein>
    <recommendedName>
        <fullName evidence="1">Anaphase-promoting complex subunit 4</fullName>
    </recommendedName>
</protein>
<dbReference type="GO" id="GO:0034399">
    <property type="term" value="C:nuclear periphery"/>
    <property type="evidence" value="ECO:0007669"/>
    <property type="project" value="TreeGrafter"/>
</dbReference>
<keyword evidence="4" id="KW-0833">Ubl conjugation pathway</keyword>
<name>A0A1G4J822_9SACH</name>
<dbReference type="Proteomes" id="UP000189911">
    <property type="component" value="Chromosome C"/>
</dbReference>
<dbReference type="GO" id="GO:0031145">
    <property type="term" value="P:anaphase-promoting complex-dependent catabolic process"/>
    <property type="evidence" value="ECO:0007669"/>
    <property type="project" value="InterPro"/>
</dbReference>
<dbReference type="AlphaFoldDB" id="A0A1G4J822"/>
<evidence type="ECO:0000256" key="1">
    <source>
        <dbReference type="ARBA" id="ARBA00016067"/>
    </source>
</evidence>
<evidence type="ECO:0000313" key="8">
    <source>
        <dbReference type="Proteomes" id="UP000189911"/>
    </source>
</evidence>
<dbReference type="Pfam" id="PF12896">
    <property type="entry name" value="ANAPC4"/>
    <property type="match status" value="1"/>
</dbReference>
<dbReference type="OrthoDB" id="2110451at2759"/>
<gene>
    <name evidence="7" type="ORF">LANO_0C06568G</name>
</gene>
<dbReference type="PANTHER" id="PTHR13260">
    <property type="entry name" value="ANAPHASE PROMOTING COMPLEX SUBUNIT 4 APC4"/>
    <property type="match status" value="1"/>
</dbReference>
<dbReference type="GO" id="GO:0051301">
    <property type="term" value="P:cell division"/>
    <property type="evidence" value="ECO:0007669"/>
    <property type="project" value="UniProtKB-KW"/>
</dbReference>
<evidence type="ECO:0000256" key="2">
    <source>
        <dbReference type="ARBA" id="ARBA00022618"/>
    </source>
</evidence>
<dbReference type="GO" id="GO:0070979">
    <property type="term" value="P:protein K11-linked ubiquitination"/>
    <property type="evidence" value="ECO:0007669"/>
    <property type="project" value="TreeGrafter"/>
</dbReference>
<keyword evidence="3" id="KW-0498">Mitosis</keyword>
<evidence type="ECO:0000256" key="5">
    <source>
        <dbReference type="ARBA" id="ARBA00023306"/>
    </source>
</evidence>
<proteinExistence type="predicted"/>
<evidence type="ECO:0000256" key="3">
    <source>
        <dbReference type="ARBA" id="ARBA00022776"/>
    </source>
</evidence>
<keyword evidence="2" id="KW-0132">Cell division</keyword>
<sequence length="659" mass="73165">MSTDTGSSVKWRFKGISKLGTHQEVIWNPRMALYLVATGKNVGINRAIDDQRIGTVVLKDYEQVMGFQWDQKEGKQFVVYYKHGLAKVYDCTTGGSLQKVIKLVSSQDPSVSLSTAVWAKTEWKTFDNSYAALDMDLSAMMPGMVRIVRDSKQITMAPLEPWGPDLRNPEAQIILGHSQESHSYVMTIDDLISVEFKSGVDKLFKILPPKYKHGPFVGVGEGGSLEYVYLPLTEAPLMRELIKSSGQVQFLCTYLLENIALCRSDLIEPYRLFLARITNAYDGDLYEQLCDIVLTGYVASDLEDWLCNSIGDKNYKRWKQLSSRMYGDLNNVLVLAIVPACERLILVCEKLQGIHRSLKLQKMAGISDFHEDEWDSPEIQTLLCECQKLLTTALKITTDLNREAALHSVFADWFFDVMMESVDEDYKKPARNASPFDIEQYLASCWRDASETARIALLEAMATEALVTCSDDINMVYTKPWVLDLVKVSEPLKTLHTLAPTTTDLARAPPETRLLDAVSDDAGTVFVASTTSARPGQVEVSVTSGHSTTIGTFYASMDDLTQPCTVTDASFVKCDNGVATLVILHDDTTTIAANPNPQLTTTTVSRSPLLAAKLTSTAPQQITPQPNFPAHRLSTSFPGCPLSVHSDTLMAVYEMSCEN</sequence>
<feature type="domain" description="Anaphase-promoting complex subunit 4 long" evidence="6">
    <location>
        <begin position="232"/>
        <end position="422"/>
    </location>
</feature>
<dbReference type="InterPro" id="IPR024790">
    <property type="entry name" value="APC4_long_dom"/>
</dbReference>
<evidence type="ECO:0000256" key="4">
    <source>
        <dbReference type="ARBA" id="ARBA00022786"/>
    </source>
</evidence>
<keyword evidence="5" id="KW-0131">Cell cycle</keyword>
<keyword evidence="8" id="KW-1185">Reference proteome</keyword>
<reference evidence="8" key="1">
    <citation type="submission" date="2016-03" db="EMBL/GenBank/DDBJ databases">
        <authorList>
            <person name="Devillers Hugo."/>
        </authorList>
    </citation>
    <scope>NUCLEOTIDE SEQUENCE [LARGE SCALE GENOMIC DNA]</scope>
</reference>
<evidence type="ECO:0000259" key="6">
    <source>
        <dbReference type="Pfam" id="PF12896"/>
    </source>
</evidence>
<dbReference type="EMBL" id="LT598446">
    <property type="protein sequence ID" value="SCU86053.1"/>
    <property type="molecule type" value="Genomic_DNA"/>
</dbReference>
<accession>A0A1G4J822</accession>
<dbReference type="GO" id="GO:0005680">
    <property type="term" value="C:anaphase-promoting complex"/>
    <property type="evidence" value="ECO:0007669"/>
    <property type="project" value="InterPro"/>
</dbReference>
<organism evidence="7 8">
    <name type="scientific">Lachancea nothofagi CBS 11611</name>
    <dbReference type="NCBI Taxonomy" id="1266666"/>
    <lineage>
        <taxon>Eukaryota</taxon>
        <taxon>Fungi</taxon>
        <taxon>Dikarya</taxon>
        <taxon>Ascomycota</taxon>
        <taxon>Saccharomycotina</taxon>
        <taxon>Saccharomycetes</taxon>
        <taxon>Saccharomycetales</taxon>
        <taxon>Saccharomycetaceae</taxon>
        <taxon>Lachancea</taxon>
    </lineage>
</organism>
<evidence type="ECO:0000313" key="7">
    <source>
        <dbReference type="EMBL" id="SCU86053.1"/>
    </source>
</evidence>